<evidence type="ECO:0000313" key="2">
    <source>
        <dbReference type="EMBL" id="QIR15020.1"/>
    </source>
</evidence>
<feature type="transmembrane region" description="Helical" evidence="1">
    <location>
        <begin position="79"/>
        <end position="98"/>
    </location>
</feature>
<keyword evidence="3" id="KW-1185">Reference proteome</keyword>
<accession>A0A6G9QKC8</accession>
<keyword evidence="1" id="KW-0472">Membrane</keyword>
<dbReference type="Pfam" id="PF11859">
    <property type="entry name" value="DUF3379"/>
    <property type="match status" value="1"/>
</dbReference>
<keyword evidence="1" id="KW-1133">Transmembrane helix</keyword>
<reference evidence="2 3" key="1">
    <citation type="submission" date="2020-03" db="EMBL/GenBank/DDBJ databases">
        <title>Complete genome sequence of Shewanella sp.</title>
        <authorList>
            <person name="Kim Y.-S."/>
            <person name="Kim S.-J."/>
            <person name="Jung H.-K."/>
            <person name="Kim K.-H."/>
        </authorList>
    </citation>
    <scope>NUCLEOTIDE SEQUENCE [LARGE SCALE GENOMIC DNA]</scope>
    <source>
        <strain evidence="2 3">PN3F2</strain>
    </source>
</reference>
<evidence type="ECO:0000256" key="1">
    <source>
        <dbReference type="SAM" id="Phobius"/>
    </source>
</evidence>
<keyword evidence="1" id="KW-0812">Transmembrane</keyword>
<protein>
    <submittedName>
        <fullName evidence="2">DUF3379 domain-containing protein</fullName>
    </submittedName>
</protein>
<sequence>MDDLQFRRQAYGDPNTQSDDFLQHMVDHPDDAKLVNNLKVLDSKLNQALNIPVPNDLADKLLLRQQLNQHQESKKRTRYLMAMAASIAFVVGLSFSMLRFTPVDLSEHALAHVYHETKALQIEQNIGFNDINFKLASIAGLQQSKFIEQPGRVLYTAYCDFQGVKSLHLVMQDEYGQKVTLFIVPAENRMKLEQMFADNHYKGQGFKTAGAYMLLVGEQHSDLEHVKQEIKQSFI</sequence>
<organism evidence="2 3">
    <name type="scientific">Shewanella aestuarii</name>
    <dbReference type="NCBI Taxonomy" id="1028752"/>
    <lineage>
        <taxon>Bacteria</taxon>
        <taxon>Pseudomonadati</taxon>
        <taxon>Pseudomonadota</taxon>
        <taxon>Gammaproteobacteria</taxon>
        <taxon>Alteromonadales</taxon>
        <taxon>Shewanellaceae</taxon>
        <taxon>Shewanella</taxon>
    </lineage>
</organism>
<dbReference type="RefSeq" id="WP_167678372.1">
    <property type="nucleotide sequence ID" value="NZ_CP050313.1"/>
</dbReference>
<dbReference type="Proteomes" id="UP000502608">
    <property type="component" value="Chromosome"/>
</dbReference>
<dbReference type="AlphaFoldDB" id="A0A6G9QKC8"/>
<dbReference type="EMBL" id="CP050313">
    <property type="protein sequence ID" value="QIR15020.1"/>
    <property type="molecule type" value="Genomic_DNA"/>
</dbReference>
<name>A0A6G9QKC8_9GAMM</name>
<dbReference type="KEGG" id="saes:HBH39_11450"/>
<gene>
    <name evidence="2" type="ORF">HBH39_11450</name>
</gene>
<evidence type="ECO:0000313" key="3">
    <source>
        <dbReference type="Proteomes" id="UP000502608"/>
    </source>
</evidence>
<proteinExistence type="predicted"/>
<dbReference type="InterPro" id="IPR021806">
    <property type="entry name" value="DUF3379"/>
</dbReference>